<gene>
    <name evidence="2" type="primary">lipC</name>
    <name evidence="2" type="ORF">WY13_00992</name>
</gene>
<comment type="caution">
    <text evidence="2">The sequence shown here is derived from an EMBL/GenBank/DDBJ whole genome shotgun (WGS) entry which is preliminary data.</text>
</comment>
<dbReference type="Proteomes" id="UP000077407">
    <property type="component" value="Unassembled WGS sequence"/>
</dbReference>
<dbReference type="PATRIC" id="fig|1538.10.peg.1498"/>
<name>A0A162LAD5_9CLOT</name>
<proteinExistence type="predicted"/>
<dbReference type="Gene3D" id="3.40.50.1110">
    <property type="entry name" value="SGNH hydrolase"/>
    <property type="match status" value="1"/>
</dbReference>
<accession>A0A162LAD5</accession>
<evidence type="ECO:0000256" key="1">
    <source>
        <dbReference type="SAM" id="SignalP"/>
    </source>
</evidence>
<feature type="chain" id="PRO_5007836907" evidence="1">
    <location>
        <begin position="23"/>
        <end position="273"/>
    </location>
</feature>
<keyword evidence="2" id="KW-0378">Hydrolase</keyword>
<dbReference type="SUPFAM" id="SSF52266">
    <property type="entry name" value="SGNH hydrolase"/>
    <property type="match status" value="1"/>
</dbReference>
<dbReference type="EMBL" id="LITT01000009">
    <property type="protein sequence ID" value="OAA90926.1"/>
    <property type="molecule type" value="Genomic_DNA"/>
</dbReference>
<reference evidence="2 3" key="1">
    <citation type="journal article" date="2015" name="Biotechnol. Bioeng.">
        <title>Genome sequence and phenotypic characterization of Caulobacter segnis.</title>
        <authorList>
            <person name="Patel S."/>
            <person name="Fletcher B."/>
            <person name="Scott D.C."/>
            <person name="Ely B."/>
        </authorList>
    </citation>
    <scope>NUCLEOTIDE SEQUENCE [LARGE SCALE GENOMIC DNA]</scope>
    <source>
        <strain evidence="2 3">ERI-2</strain>
    </source>
</reference>
<protein>
    <submittedName>
        <fullName evidence="2">Spore germination lipase LipC</fullName>
        <ecNumber evidence="2">3.-.-.-</ecNumber>
    </submittedName>
</protein>
<dbReference type="PANTHER" id="PTHR30383">
    <property type="entry name" value="THIOESTERASE 1/PROTEASE 1/LYSOPHOSPHOLIPASE L1"/>
    <property type="match status" value="1"/>
</dbReference>
<dbReference type="InterPro" id="IPR001087">
    <property type="entry name" value="GDSL"/>
</dbReference>
<organism evidence="2 3">
    <name type="scientific">Clostridium ljungdahlii</name>
    <dbReference type="NCBI Taxonomy" id="1538"/>
    <lineage>
        <taxon>Bacteria</taxon>
        <taxon>Bacillati</taxon>
        <taxon>Bacillota</taxon>
        <taxon>Clostridia</taxon>
        <taxon>Eubacteriales</taxon>
        <taxon>Clostridiaceae</taxon>
        <taxon>Clostridium</taxon>
    </lineage>
</organism>
<sequence>MYKKVKFTILSIAAFVFTIVFAAGFAYSINITNASSGSSSSKVANKGSENKAVDTKIKKLNSNSYNILVMGDSLARGTGDETNSGFASDFSKLWKNKTKKPIDITNISVNGDVSSGLLNIVKSKQTLQYIQDSNMIFISIGGNEIKNFKNSSTVSSVVQTDSLKTVENKYMKNLSDVFKLIRSRNQNSIIVFIGLYNPFGSELTEDKLELLNEWNYKTDQLVSSDDNAIYIPTYDLFKYNSGNYFAADNFHPNSIGYEAISKRIFEALKNYEK</sequence>
<evidence type="ECO:0000313" key="3">
    <source>
        <dbReference type="Proteomes" id="UP000077407"/>
    </source>
</evidence>
<dbReference type="GO" id="GO:0004622">
    <property type="term" value="F:phosphatidylcholine lysophospholipase activity"/>
    <property type="evidence" value="ECO:0007669"/>
    <property type="project" value="TreeGrafter"/>
</dbReference>
<feature type="signal peptide" evidence="1">
    <location>
        <begin position="1"/>
        <end position="22"/>
    </location>
</feature>
<dbReference type="AlphaFoldDB" id="A0A162LAD5"/>
<keyword evidence="1" id="KW-0732">Signal</keyword>
<dbReference type="Pfam" id="PF00657">
    <property type="entry name" value="Lipase_GDSL"/>
    <property type="match status" value="1"/>
</dbReference>
<dbReference type="PANTHER" id="PTHR30383:SF27">
    <property type="entry name" value="SPORE GERMINATION LIPASE LIPC"/>
    <property type="match status" value="1"/>
</dbReference>
<evidence type="ECO:0000313" key="2">
    <source>
        <dbReference type="EMBL" id="OAA90926.1"/>
    </source>
</evidence>
<dbReference type="OrthoDB" id="252349at2"/>
<dbReference type="InterPro" id="IPR036514">
    <property type="entry name" value="SGNH_hydro_sf"/>
</dbReference>
<dbReference type="EC" id="3.-.-.-" evidence="2"/>
<dbReference type="InterPro" id="IPR051532">
    <property type="entry name" value="Ester_Hydrolysis_Enzymes"/>
</dbReference>
<dbReference type="RefSeq" id="WP_063554569.1">
    <property type="nucleotide sequence ID" value="NZ_LITT01000009.1"/>
</dbReference>